<keyword evidence="8" id="KW-1185">Reference proteome</keyword>
<dbReference type="Gene3D" id="3.90.1150.10">
    <property type="entry name" value="Aspartate Aminotransferase, domain 1"/>
    <property type="match status" value="1"/>
</dbReference>
<keyword evidence="7" id="KW-0032">Aminotransferase</keyword>
<comment type="cofactor">
    <cofactor evidence="1">
        <name>pyridoxal 5'-phosphate</name>
        <dbReference type="ChEBI" id="CHEBI:597326"/>
    </cofactor>
</comment>
<evidence type="ECO:0000313" key="7">
    <source>
        <dbReference type="EMBL" id="TBT95494.1"/>
    </source>
</evidence>
<dbReference type="InterPro" id="IPR016454">
    <property type="entry name" value="Cysteine_dSase"/>
</dbReference>
<dbReference type="EMBL" id="SDMR01000004">
    <property type="protein sequence ID" value="TBT95494.1"/>
    <property type="molecule type" value="Genomic_DNA"/>
</dbReference>
<evidence type="ECO:0000256" key="2">
    <source>
        <dbReference type="ARBA" id="ARBA00010447"/>
    </source>
</evidence>
<sequence>MIYLDNAATSWPKAPGVAEAMTAALGAGNPGRGAHDQALDAGRILLRVRTRAARLFGAAPERVILTHSATHGLNLAIAGLLNPGDHAITTDLEHNSVLRPLYAARARGVELTIVRSERGVISPDAVAAALRPSTRLVAIGHASNVLGTVQPIDAIAQLCVHQGIHLIVDAAQTAGLLPLDFTQTPLAALATGGHKSLLGPAGTGLLVLGDGVRPRPFEVGGTGEDTFNESMPAALPEALEAGTPNVPGLAGLAASLDVVLSAGGTHLARALTQARRLRDGLVASGRFWTPDVDADAWGVPVVSGLILDAAGQPLDVADVADALAQRGIAVRGGFHCAPLVHRRCGTEASGMVRFSPSHLTSHADVDTALAAVREIAGL</sequence>
<evidence type="ECO:0000259" key="6">
    <source>
        <dbReference type="Pfam" id="PF00266"/>
    </source>
</evidence>
<feature type="domain" description="Aminotransferase class V" evidence="6">
    <location>
        <begin position="2"/>
        <end position="366"/>
    </location>
</feature>
<name>A0A4Q9KM65_PROTD</name>
<dbReference type="InterPro" id="IPR015421">
    <property type="entry name" value="PyrdxlP-dep_Trfase_major"/>
</dbReference>
<evidence type="ECO:0000256" key="5">
    <source>
        <dbReference type="ARBA" id="ARBA00050776"/>
    </source>
</evidence>
<dbReference type="PIRSF" id="PIRSF005572">
    <property type="entry name" value="NifS"/>
    <property type="match status" value="1"/>
</dbReference>
<dbReference type="PANTHER" id="PTHR43586">
    <property type="entry name" value="CYSTEINE DESULFURASE"/>
    <property type="match status" value="1"/>
</dbReference>
<proteinExistence type="inferred from homology"/>
<evidence type="ECO:0000256" key="1">
    <source>
        <dbReference type="ARBA" id="ARBA00001933"/>
    </source>
</evidence>
<comment type="catalytic activity">
    <reaction evidence="5">
        <text>(sulfur carrier)-H + L-cysteine = (sulfur carrier)-SH + L-alanine</text>
        <dbReference type="Rhea" id="RHEA:43892"/>
        <dbReference type="Rhea" id="RHEA-COMP:14737"/>
        <dbReference type="Rhea" id="RHEA-COMP:14739"/>
        <dbReference type="ChEBI" id="CHEBI:29917"/>
        <dbReference type="ChEBI" id="CHEBI:35235"/>
        <dbReference type="ChEBI" id="CHEBI:57972"/>
        <dbReference type="ChEBI" id="CHEBI:64428"/>
        <dbReference type="EC" id="2.8.1.7"/>
    </reaction>
</comment>
<dbReference type="InterPro" id="IPR000192">
    <property type="entry name" value="Aminotrans_V_dom"/>
</dbReference>
<accession>A0A4Q9KM65</accession>
<keyword evidence="7" id="KW-0808">Transferase</keyword>
<dbReference type="GO" id="GO:0008483">
    <property type="term" value="F:transaminase activity"/>
    <property type="evidence" value="ECO:0007669"/>
    <property type="project" value="UniProtKB-KW"/>
</dbReference>
<dbReference type="Gene3D" id="3.40.640.10">
    <property type="entry name" value="Type I PLP-dependent aspartate aminotransferase-like (Major domain)"/>
    <property type="match status" value="1"/>
</dbReference>
<comment type="similarity">
    <text evidence="2">Belongs to the class-V pyridoxal-phosphate-dependent aminotransferase family. Csd subfamily.</text>
</comment>
<organism evidence="7 8">
    <name type="scientific">Propioniciclava tarda</name>
    <dbReference type="NCBI Taxonomy" id="433330"/>
    <lineage>
        <taxon>Bacteria</taxon>
        <taxon>Bacillati</taxon>
        <taxon>Actinomycetota</taxon>
        <taxon>Actinomycetes</taxon>
        <taxon>Propionibacteriales</taxon>
        <taxon>Propionibacteriaceae</taxon>
        <taxon>Propioniciclava</taxon>
    </lineage>
</organism>
<dbReference type="Pfam" id="PF00266">
    <property type="entry name" value="Aminotran_5"/>
    <property type="match status" value="1"/>
</dbReference>
<evidence type="ECO:0000256" key="3">
    <source>
        <dbReference type="ARBA" id="ARBA00012239"/>
    </source>
</evidence>
<dbReference type="OrthoDB" id="7592443at2"/>
<dbReference type="EC" id="2.8.1.7" evidence="3"/>
<dbReference type="SUPFAM" id="SSF53383">
    <property type="entry name" value="PLP-dependent transferases"/>
    <property type="match status" value="1"/>
</dbReference>
<evidence type="ECO:0000313" key="8">
    <source>
        <dbReference type="Proteomes" id="UP000291933"/>
    </source>
</evidence>
<dbReference type="InterPro" id="IPR015422">
    <property type="entry name" value="PyrdxlP-dep_Trfase_small"/>
</dbReference>
<protein>
    <recommendedName>
        <fullName evidence="3">cysteine desulfurase</fullName>
        <ecNumber evidence="3">2.8.1.7</ecNumber>
    </recommendedName>
</protein>
<reference evidence="7 8" key="1">
    <citation type="submission" date="2019-01" db="EMBL/GenBank/DDBJ databases">
        <title>Lactibacter flavus gen. nov., sp. nov., a novel bacterium of the family Propionibacteriaceae isolated from raw milk and dairy products.</title>
        <authorList>
            <person name="Huptas C."/>
            <person name="Wenning M."/>
            <person name="Breitenwieser F."/>
            <person name="Doll E."/>
            <person name="Von Neubeck M."/>
            <person name="Busse H.-J."/>
            <person name="Scherer S."/>
        </authorList>
    </citation>
    <scope>NUCLEOTIDE SEQUENCE [LARGE SCALE GENOMIC DNA]</scope>
    <source>
        <strain evidence="7 8">DSM 22130</strain>
    </source>
</reference>
<evidence type="ECO:0000256" key="4">
    <source>
        <dbReference type="ARBA" id="ARBA00022898"/>
    </source>
</evidence>
<dbReference type="GO" id="GO:0031071">
    <property type="term" value="F:cysteine desulfurase activity"/>
    <property type="evidence" value="ECO:0007669"/>
    <property type="project" value="UniProtKB-EC"/>
</dbReference>
<dbReference type="PANTHER" id="PTHR43586:SF4">
    <property type="entry name" value="ISOPENICILLIN N EPIMERASE"/>
    <property type="match status" value="1"/>
</dbReference>
<dbReference type="Proteomes" id="UP000291933">
    <property type="component" value="Unassembled WGS sequence"/>
</dbReference>
<gene>
    <name evidence="7" type="ORF">ET996_05205</name>
</gene>
<keyword evidence="4" id="KW-0663">Pyridoxal phosphate</keyword>
<dbReference type="InterPro" id="IPR015424">
    <property type="entry name" value="PyrdxlP-dep_Trfase"/>
</dbReference>
<comment type="caution">
    <text evidence="7">The sequence shown here is derived from an EMBL/GenBank/DDBJ whole genome shotgun (WGS) entry which is preliminary data.</text>
</comment>
<dbReference type="AlphaFoldDB" id="A0A4Q9KM65"/>
<dbReference type="RefSeq" id="WP_131171487.1">
    <property type="nucleotide sequence ID" value="NZ_FXTL01000004.1"/>
</dbReference>